<protein>
    <recommendedName>
        <fullName evidence="3">Methionine--tRNA ligase</fullName>
        <ecNumber evidence="2">6.1.1.10</ecNumber>
    </recommendedName>
    <alternativeName>
        <fullName evidence="9">Methionyl-tRNA synthetase</fullName>
    </alternativeName>
</protein>
<reference evidence="12 13" key="1">
    <citation type="journal article" date="2016" name="Nat. Commun.">
        <title>Thousands of microbial genomes shed light on interconnected biogeochemical processes in an aquifer system.</title>
        <authorList>
            <person name="Anantharaman K."/>
            <person name="Brown C.T."/>
            <person name="Hug L.A."/>
            <person name="Sharon I."/>
            <person name="Castelle C.J."/>
            <person name="Probst A.J."/>
            <person name="Thomas B.C."/>
            <person name="Singh A."/>
            <person name="Wilkins M.J."/>
            <person name="Karaoz U."/>
            <person name="Brodie E.L."/>
            <person name="Williams K.H."/>
            <person name="Hubbard S.S."/>
            <person name="Banfield J.F."/>
        </authorList>
    </citation>
    <scope>NUCLEOTIDE SEQUENCE [LARGE SCALE GENOMIC DNA]</scope>
</reference>
<proteinExistence type="inferred from homology"/>
<dbReference type="GO" id="GO:0004825">
    <property type="term" value="F:methionine-tRNA ligase activity"/>
    <property type="evidence" value="ECO:0007669"/>
    <property type="project" value="UniProtKB-EC"/>
</dbReference>
<dbReference type="Gene3D" id="3.40.50.620">
    <property type="entry name" value="HUPs"/>
    <property type="match status" value="1"/>
</dbReference>
<evidence type="ECO:0000256" key="3">
    <source>
        <dbReference type="ARBA" id="ARBA00018753"/>
    </source>
</evidence>
<evidence type="ECO:0000256" key="8">
    <source>
        <dbReference type="ARBA" id="ARBA00023146"/>
    </source>
</evidence>
<keyword evidence="8 10" id="KW-0030">Aminoacyl-tRNA synthetase</keyword>
<dbReference type="InterPro" id="IPR014729">
    <property type="entry name" value="Rossmann-like_a/b/a_fold"/>
</dbReference>
<comment type="function">
    <text evidence="1">Is required not only for elongation of protein synthesis but also for the initiation of all mRNA translation through initiator tRNA(fMet) aminoacylation.</text>
</comment>
<dbReference type="InterPro" id="IPR015413">
    <property type="entry name" value="Methionyl/Leucyl_tRNA_Synth"/>
</dbReference>
<dbReference type="PANTHER" id="PTHR43326:SF1">
    <property type="entry name" value="METHIONINE--TRNA LIGASE, MITOCHONDRIAL"/>
    <property type="match status" value="1"/>
</dbReference>
<evidence type="ECO:0000313" key="13">
    <source>
        <dbReference type="Proteomes" id="UP000178532"/>
    </source>
</evidence>
<sequence length="488" mass="56040">MSARYITTTLPYVNADPHIGFALEILKADVVARLWASQEDEVFFNTGVDEHGQKVWQEAVKRGMDPQAYTDEYAARFKLLKEKLGLYQGLHFIRTTDPHHEKAAQEFWKRCKENIGPDGPDIYKKNYQVKYCVGCELEKTDSELVNGRCPLHPNTELEIIDEENYFFRFSRYQQPLLGLYMSHPNFVIPDFRQNEVRLFVERGLQDFSISRLKSKMPWGIPVPGDPEHVMYVWFDALINYISTLGWPEDTANFEKFWGTQEQPNALQIAGKDNLRQQSAMWQAMLMSAGLPNSKQVVIQGFITSGGQKMSKSLGNVINPLELVEKYGTDTVRYILLRHTSAFEDSDLTLEAIHDHYTAHLTNGLGNLVARVMKLAEVYIESPAHLVDKDSYVGASNIHVDEDIEKFECNRTLDEIWNRIRELDEAITKREPFKLVKENPEEGRAMILDMAAQVYGIGLVLEPFMPDTSKKIKDAVRANKKPENLFPRL</sequence>
<dbReference type="InterPro" id="IPR023457">
    <property type="entry name" value="Met-tRNA_synth_2"/>
</dbReference>
<dbReference type="CDD" id="cd00814">
    <property type="entry name" value="MetRS_core"/>
    <property type="match status" value="1"/>
</dbReference>
<evidence type="ECO:0000313" key="12">
    <source>
        <dbReference type="EMBL" id="OGG62228.1"/>
    </source>
</evidence>
<evidence type="ECO:0000256" key="2">
    <source>
        <dbReference type="ARBA" id="ARBA00012838"/>
    </source>
</evidence>
<comment type="caution">
    <text evidence="12">The sequence shown here is derived from an EMBL/GenBank/DDBJ whole genome shotgun (WGS) entry which is preliminary data.</text>
</comment>
<dbReference type="GO" id="GO:0005524">
    <property type="term" value="F:ATP binding"/>
    <property type="evidence" value="ECO:0007669"/>
    <property type="project" value="UniProtKB-KW"/>
</dbReference>
<dbReference type="NCBIfam" id="TIGR00398">
    <property type="entry name" value="metG"/>
    <property type="match status" value="1"/>
</dbReference>
<keyword evidence="5 10" id="KW-0547">Nucleotide-binding</keyword>
<evidence type="ECO:0000259" key="11">
    <source>
        <dbReference type="Pfam" id="PF09334"/>
    </source>
</evidence>
<evidence type="ECO:0000256" key="6">
    <source>
        <dbReference type="ARBA" id="ARBA00022840"/>
    </source>
</evidence>
<keyword evidence="6 10" id="KW-0067">ATP-binding</keyword>
<evidence type="ECO:0000256" key="1">
    <source>
        <dbReference type="ARBA" id="ARBA00003314"/>
    </source>
</evidence>
<dbReference type="EMBL" id="MFLI01000011">
    <property type="protein sequence ID" value="OGG62228.1"/>
    <property type="molecule type" value="Genomic_DNA"/>
</dbReference>
<dbReference type="GO" id="GO:0006431">
    <property type="term" value="P:methionyl-tRNA aminoacylation"/>
    <property type="evidence" value="ECO:0007669"/>
    <property type="project" value="InterPro"/>
</dbReference>
<gene>
    <name evidence="12" type="ORF">A3C19_03085</name>
</gene>
<dbReference type="Proteomes" id="UP000178532">
    <property type="component" value="Unassembled WGS sequence"/>
</dbReference>
<evidence type="ECO:0000256" key="5">
    <source>
        <dbReference type="ARBA" id="ARBA00022741"/>
    </source>
</evidence>
<evidence type="ECO:0000256" key="10">
    <source>
        <dbReference type="RuleBase" id="RU363039"/>
    </source>
</evidence>
<dbReference type="SUPFAM" id="SSF47323">
    <property type="entry name" value="Anticodon-binding domain of a subclass of class I aminoacyl-tRNA synthetases"/>
    <property type="match status" value="1"/>
</dbReference>
<evidence type="ECO:0000256" key="7">
    <source>
        <dbReference type="ARBA" id="ARBA00022917"/>
    </source>
</evidence>
<dbReference type="STRING" id="1798495.A3C19_03085"/>
<accession>A0A1F6DLC7</accession>
<dbReference type="PRINTS" id="PR01041">
    <property type="entry name" value="TRNASYNTHMET"/>
</dbReference>
<evidence type="ECO:0000256" key="9">
    <source>
        <dbReference type="ARBA" id="ARBA00030904"/>
    </source>
</evidence>
<dbReference type="AlphaFoldDB" id="A0A1F6DLC7"/>
<dbReference type="EC" id="6.1.1.10" evidence="2"/>
<dbReference type="InterPro" id="IPR014758">
    <property type="entry name" value="Met-tRNA_synth"/>
</dbReference>
<dbReference type="Pfam" id="PF09334">
    <property type="entry name" value="tRNA-synt_1g"/>
    <property type="match status" value="1"/>
</dbReference>
<dbReference type="PANTHER" id="PTHR43326">
    <property type="entry name" value="METHIONYL-TRNA SYNTHETASE"/>
    <property type="match status" value="1"/>
</dbReference>
<evidence type="ECO:0000256" key="4">
    <source>
        <dbReference type="ARBA" id="ARBA00022598"/>
    </source>
</evidence>
<keyword evidence="7 10" id="KW-0648">Protein biosynthesis</keyword>
<dbReference type="InterPro" id="IPR033911">
    <property type="entry name" value="MetRS_core"/>
</dbReference>
<keyword evidence="4 10" id="KW-0436">Ligase</keyword>
<organism evidence="12 13">
    <name type="scientific">Candidatus Kaiserbacteria bacterium RIFCSPHIGHO2_02_FULL_54_22</name>
    <dbReference type="NCBI Taxonomy" id="1798495"/>
    <lineage>
        <taxon>Bacteria</taxon>
        <taxon>Candidatus Kaiseribacteriota</taxon>
    </lineage>
</organism>
<dbReference type="Gene3D" id="1.10.730.10">
    <property type="entry name" value="Isoleucyl-tRNA Synthetase, Domain 1"/>
    <property type="match status" value="1"/>
</dbReference>
<dbReference type="InterPro" id="IPR009080">
    <property type="entry name" value="tRNAsynth_Ia_anticodon-bd"/>
</dbReference>
<comment type="similarity">
    <text evidence="10">Belongs to the class-I aminoacyl-tRNA synthetase family.</text>
</comment>
<dbReference type="Gene3D" id="2.170.220.10">
    <property type="match status" value="1"/>
</dbReference>
<feature type="domain" description="Methionyl/Leucyl tRNA synthetase" evidence="11">
    <location>
        <begin position="5"/>
        <end position="372"/>
    </location>
</feature>
<name>A0A1F6DLC7_9BACT</name>
<dbReference type="SUPFAM" id="SSF52374">
    <property type="entry name" value="Nucleotidylyl transferase"/>
    <property type="match status" value="1"/>
</dbReference>